<evidence type="ECO:0000313" key="2">
    <source>
        <dbReference type="EMBL" id="KAJ4389722.1"/>
    </source>
</evidence>
<evidence type="ECO:0000313" key="3">
    <source>
        <dbReference type="Proteomes" id="UP001140453"/>
    </source>
</evidence>
<accession>A0A9W9CWF3</accession>
<dbReference type="EMBL" id="JAPEVB010000004">
    <property type="protein sequence ID" value="KAJ4389722.1"/>
    <property type="molecule type" value="Genomic_DNA"/>
</dbReference>
<feature type="region of interest" description="Disordered" evidence="1">
    <location>
        <begin position="111"/>
        <end position="159"/>
    </location>
</feature>
<dbReference type="Proteomes" id="UP001140453">
    <property type="component" value="Unassembled WGS sequence"/>
</dbReference>
<feature type="compositionally biased region" description="Low complexity" evidence="1">
    <location>
        <begin position="116"/>
        <end position="127"/>
    </location>
</feature>
<keyword evidence="3" id="KW-1185">Reference proteome</keyword>
<evidence type="ECO:0000256" key="1">
    <source>
        <dbReference type="SAM" id="MobiDB-lite"/>
    </source>
</evidence>
<feature type="compositionally biased region" description="Polar residues" evidence="1">
    <location>
        <begin position="138"/>
        <end position="147"/>
    </location>
</feature>
<proteinExistence type="predicted"/>
<dbReference type="AlphaFoldDB" id="A0A9W9CWF3"/>
<protein>
    <submittedName>
        <fullName evidence="2">Uncharacterized protein</fullName>
    </submittedName>
</protein>
<feature type="region of interest" description="Disordered" evidence="1">
    <location>
        <begin position="1"/>
        <end position="24"/>
    </location>
</feature>
<gene>
    <name evidence="2" type="ORF">N0V93_007194</name>
</gene>
<sequence length="337" mass="36697">MSTPGKSSAKKPRSPREVSKATKQPSIMLSSFIERAVAGAGVSSATGKLMPAVVASVHYTKTDRSPRKLRKKRAVPDFAASVSVPLQEQQVAVPLQEAPIRTGWQEQSHVSKCNIRSQSRRSASSSRLLPPFSGRIELSSSSPSTVAKSRPLHSKAPQAMAIDPGSVERARIIQRIMGKKYTIKLSRMSVLPVLSELPEGAHSHTLVAPSLMAALPFPPPRPTAPVNLPDVQRSQRQQLKARNDLVDFANVLVIKNARLSSHLRGADARSVSFAKQLEQQKKDSLALEESIHALWSLVQPGSLLSTTQICEQIKVLASINPQIFEKTTQMPLPWGKS</sequence>
<comment type="caution">
    <text evidence="2">The sequence shown here is derived from an EMBL/GenBank/DDBJ whole genome shotgun (WGS) entry which is preliminary data.</text>
</comment>
<name>A0A9W9CWF3_9PEZI</name>
<dbReference type="OrthoDB" id="10550168at2759"/>
<organism evidence="2 3">
    <name type="scientific">Gnomoniopsis smithogilvyi</name>
    <dbReference type="NCBI Taxonomy" id="1191159"/>
    <lineage>
        <taxon>Eukaryota</taxon>
        <taxon>Fungi</taxon>
        <taxon>Dikarya</taxon>
        <taxon>Ascomycota</taxon>
        <taxon>Pezizomycotina</taxon>
        <taxon>Sordariomycetes</taxon>
        <taxon>Sordariomycetidae</taxon>
        <taxon>Diaporthales</taxon>
        <taxon>Gnomoniaceae</taxon>
        <taxon>Gnomoniopsis</taxon>
    </lineage>
</organism>
<reference evidence="2" key="1">
    <citation type="submission" date="2022-10" db="EMBL/GenBank/DDBJ databases">
        <title>Tapping the CABI collections for fungal endophytes: first genome assemblies for Collariella, Neodidymelliopsis, Ascochyta clinopodiicola, Didymella pomorum, Didymosphaeria variabile, Neocosmospora piperis and Neocucurbitaria cava.</title>
        <authorList>
            <person name="Hill R."/>
        </authorList>
    </citation>
    <scope>NUCLEOTIDE SEQUENCE</scope>
    <source>
        <strain evidence="2">IMI 355082</strain>
    </source>
</reference>